<comment type="caution">
    <text evidence="3">The sequence shown here is derived from an EMBL/GenBank/DDBJ whole genome shotgun (WGS) entry which is preliminary data.</text>
</comment>
<reference evidence="4" key="1">
    <citation type="submission" date="2024-06" db="EMBL/GenBank/DDBJ databases">
        <title>Multi-omics analyses provide insights into the biosynthesis of the anticancer antibiotic pleurotin in Hohenbuehelia grisea.</title>
        <authorList>
            <person name="Weaver J.A."/>
            <person name="Alberti F."/>
        </authorList>
    </citation>
    <scope>NUCLEOTIDE SEQUENCE [LARGE SCALE GENOMIC DNA]</scope>
    <source>
        <strain evidence="4">T-177</strain>
    </source>
</reference>
<keyword evidence="1" id="KW-0812">Transmembrane</keyword>
<protein>
    <recommendedName>
        <fullName evidence="2">Mitochondrial adapter protein MCP1 transmembrane domain-containing protein</fullName>
    </recommendedName>
</protein>
<dbReference type="PANTHER" id="PTHR38409:SF1">
    <property type="entry name" value="MITOCHONDRIAL ADAPTER PROTEIN MCP1"/>
    <property type="match status" value="1"/>
</dbReference>
<keyword evidence="1" id="KW-0472">Membrane</keyword>
<name>A0ABR3IW96_9AGAR</name>
<dbReference type="PANTHER" id="PTHR38409">
    <property type="entry name" value="MDM10-COMPLEMENTING PROTEIN 1"/>
    <property type="match status" value="1"/>
</dbReference>
<accession>A0ABR3IW96</accession>
<organism evidence="3 4">
    <name type="scientific">Hohenbuehelia grisea</name>
    <dbReference type="NCBI Taxonomy" id="104357"/>
    <lineage>
        <taxon>Eukaryota</taxon>
        <taxon>Fungi</taxon>
        <taxon>Dikarya</taxon>
        <taxon>Basidiomycota</taxon>
        <taxon>Agaricomycotina</taxon>
        <taxon>Agaricomycetes</taxon>
        <taxon>Agaricomycetidae</taxon>
        <taxon>Agaricales</taxon>
        <taxon>Pleurotineae</taxon>
        <taxon>Pleurotaceae</taxon>
        <taxon>Hohenbuehelia</taxon>
    </lineage>
</organism>
<feature type="transmembrane region" description="Helical" evidence="1">
    <location>
        <begin position="21"/>
        <end position="42"/>
    </location>
</feature>
<feature type="transmembrane region" description="Helical" evidence="1">
    <location>
        <begin position="77"/>
        <end position="96"/>
    </location>
</feature>
<dbReference type="SUPFAM" id="SSF81343">
    <property type="entry name" value="Fumarate reductase respiratory complex transmembrane subunits"/>
    <property type="match status" value="1"/>
</dbReference>
<feature type="transmembrane region" description="Helical" evidence="1">
    <location>
        <begin position="208"/>
        <end position="229"/>
    </location>
</feature>
<dbReference type="Proteomes" id="UP001556367">
    <property type="component" value="Unassembled WGS sequence"/>
</dbReference>
<keyword evidence="4" id="KW-1185">Reference proteome</keyword>
<feature type="transmembrane region" description="Helical" evidence="1">
    <location>
        <begin position="108"/>
        <end position="128"/>
    </location>
</feature>
<keyword evidence="1" id="KW-1133">Transmembrane helix</keyword>
<sequence>MAGMSTPDNKPSTRAFTRANVASYLTQVAYGSAPFIATFAMIHLTAPAMANLGGTSLASQTMILGREYYQTSFGEKYLVFAPLIIHPAAGLIKRIISPPNLKPRRLSSPLSLTGYALATFLLPTHFLIHRYYSSNSSAPIHAVGPSELDLEFVKTGLQEWPWRSWALYAGLLICFGMHVVDGTTLLAQSWSPEFSRPGTESRRSARNTKIAIIFTLGVLPVLSGMWWIAKEPTLVLSSLARRYEAVFAQSFIYRLGAT</sequence>
<dbReference type="EMBL" id="JASNQZ010000015">
    <property type="protein sequence ID" value="KAL0947514.1"/>
    <property type="molecule type" value="Genomic_DNA"/>
</dbReference>
<evidence type="ECO:0000313" key="3">
    <source>
        <dbReference type="EMBL" id="KAL0947514.1"/>
    </source>
</evidence>
<evidence type="ECO:0000256" key="1">
    <source>
        <dbReference type="SAM" id="Phobius"/>
    </source>
</evidence>
<feature type="transmembrane region" description="Helical" evidence="1">
    <location>
        <begin position="165"/>
        <end position="187"/>
    </location>
</feature>
<proteinExistence type="predicted"/>
<dbReference type="InterPro" id="IPR012472">
    <property type="entry name" value="MCP1_TM"/>
</dbReference>
<gene>
    <name evidence="3" type="ORF">HGRIS_013613</name>
</gene>
<feature type="domain" description="Mitochondrial adapter protein MCP1 transmembrane" evidence="2">
    <location>
        <begin position="134"/>
        <end position="210"/>
    </location>
</feature>
<evidence type="ECO:0000313" key="4">
    <source>
        <dbReference type="Proteomes" id="UP001556367"/>
    </source>
</evidence>
<dbReference type="InterPro" id="IPR034804">
    <property type="entry name" value="SQR/QFR_C/D"/>
</dbReference>
<evidence type="ECO:0000259" key="2">
    <source>
        <dbReference type="Pfam" id="PF07950"/>
    </source>
</evidence>
<dbReference type="Pfam" id="PF07950">
    <property type="entry name" value="MCP1_TM"/>
    <property type="match status" value="1"/>
</dbReference>
<dbReference type="InterPro" id="IPR039960">
    <property type="entry name" value="MCP1"/>
</dbReference>